<accession>A0A1R3H3U2</accession>
<sequence length="312" mass="36119">MRDWLGMSQRDQLWRVTDESQITGFGPDLQRVCRAFAIKLNALHKSSKFNGSLGDNESLLTNIIIHKVSDEYKVELKSHSEAASMNTYSGMLRDLNGFINLIRYIGNKHTPDDMKRPDEYDQFFELVDEFQSLLDRTDLDCSSFTSLRTAELWIYNFPAFLESCDKYHFIEKVWNIRKSHKPLFDEVQLSRERDWVKKILHPSYVEVAVKATDEVGGSIYDRNPTGRFQYIRSTFHHTKEKFADVANYFQDTLPYVFGEMYVALYKQLPKHDGEFLWNAAVLSPPTVFIGVCECPILNASDNPNGLNTLVID</sequence>
<proteinExistence type="predicted"/>
<evidence type="ECO:0000313" key="1">
    <source>
        <dbReference type="EMBL" id="OMO65003.1"/>
    </source>
</evidence>
<name>A0A1R3H3U2_9ROSI</name>
<dbReference type="AlphaFoldDB" id="A0A1R3H3U2"/>
<keyword evidence="2" id="KW-1185">Reference proteome</keyword>
<gene>
    <name evidence="1" type="ORF">COLO4_31607</name>
</gene>
<protein>
    <submittedName>
        <fullName evidence="1">Uncharacterized protein</fullName>
    </submittedName>
</protein>
<dbReference type="Proteomes" id="UP000187203">
    <property type="component" value="Unassembled WGS sequence"/>
</dbReference>
<comment type="caution">
    <text evidence="1">The sequence shown here is derived from an EMBL/GenBank/DDBJ whole genome shotgun (WGS) entry which is preliminary data.</text>
</comment>
<dbReference type="EMBL" id="AWUE01020863">
    <property type="protein sequence ID" value="OMO65003.1"/>
    <property type="molecule type" value="Genomic_DNA"/>
</dbReference>
<evidence type="ECO:0000313" key="2">
    <source>
        <dbReference type="Proteomes" id="UP000187203"/>
    </source>
</evidence>
<organism evidence="1 2">
    <name type="scientific">Corchorus olitorius</name>
    <dbReference type="NCBI Taxonomy" id="93759"/>
    <lineage>
        <taxon>Eukaryota</taxon>
        <taxon>Viridiplantae</taxon>
        <taxon>Streptophyta</taxon>
        <taxon>Embryophyta</taxon>
        <taxon>Tracheophyta</taxon>
        <taxon>Spermatophyta</taxon>
        <taxon>Magnoliopsida</taxon>
        <taxon>eudicotyledons</taxon>
        <taxon>Gunneridae</taxon>
        <taxon>Pentapetalae</taxon>
        <taxon>rosids</taxon>
        <taxon>malvids</taxon>
        <taxon>Malvales</taxon>
        <taxon>Malvaceae</taxon>
        <taxon>Grewioideae</taxon>
        <taxon>Apeibeae</taxon>
        <taxon>Corchorus</taxon>
    </lineage>
</organism>
<reference evidence="2" key="1">
    <citation type="submission" date="2013-09" db="EMBL/GenBank/DDBJ databases">
        <title>Corchorus olitorius genome sequencing.</title>
        <authorList>
            <person name="Alam M."/>
            <person name="Haque M.S."/>
            <person name="Islam M.S."/>
            <person name="Emdad E.M."/>
            <person name="Islam M.M."/>
            <person name="Ahmed B."/>
            <person name="Halim A."/>
            <person name="Hossen Q.M.M."/>
            <person name="Hossain M.Z."/>
            <person name="Ahmed R."/>
            <person name="Khan M.M."/>
            <person name="Islam R."/>
            <person name="Rashid M.M."/>
            <person name="Khan S.A."/>
            <person name="Rahman M.S."/>
            <person name="Alam M."/>
            <person name="Yahiya A.S."/>
            <person name="Khan M.S."/>
            <person name="Azam M.S."/>
            <person name="Haque T."/>
            <person name="Lashkar M.Z.H."/>
            <person name="Akhand A.I."/>
            <person name="Morshed G."/>
            <person name="Roy S."/>
            <person name="Uddin K.S."/>
            <person name="Rabeya T."/>
            <person name="Hossain A.S."/>
            <person name="Chowdhury A."/>
            <person name="Snigdha A.R."/>
            <person name="Mortoza M.S."/>
            <person name="Matin S.A."/>
            <person name="Hoque S.M.E."/>
            <person name="Islam M.K."/>
            <person name="Roy D.K."/>
            <person name="Haider R."/>
            <person name="Moosa M.M."/>
            <person name="Elias S.M."/>
            <person name="Hasan A.M."/>
            <person name="Jahan S."/>
            <person name="Shafiuddin M."/>
            <person name="Mahmood N."/>
            <person name="Shommy N.S."/>
        </authorList>
    </citation>
    <scope>NUCLEOTIDE SEQUENCE [LARGE SCALE GENOMIC DNA]</scope>
    <source>
        <strain evidence="2">cv. O-4</strain>
    </source>
</reference>